<proteinExistence type="predicted"/>
<sequence>MRVGIAHHFGWAVAVTASADHRVVDRRRLVLVEPGTPAAPIHSDGKGLDDAAAAELVARVRASAGRATAASLDELAAAVPDPIVSMSLRAWPLDFPDDIAIQRRVPYEARADSVMYRQILAEAARARNWDVHLFEAKDVESRAAGILGERATDVLHGPRTTLGPPWTKDHRTALAATIVAAEARRNFRLERTPDDARTERR</sequence>
<reference evidence="1 2" key="1">
    <citation type="submission" date="2016-11" db="EMBL/GenBank/DDBJ databases">
        <authorList>
            <person name="Jaros S."/>
            <person name="Januszkiewicz K."/>
            <person name="Wedrychowicz H."/>
        </authorList>
    </citation>
    <scope>NUCLEOTIDE SEQUENCE [LARGE SCALE GENOMIC DNA]</scope>
    <source>
        <strain evidence="1 2">DSM 46144</strain>
    </source>
</reference>
<organism evidence="1 2">
    <name type="scientific">Cryptosporangium aurantiacum</name>
    <dbReference type="NCBI Taxonomy" id="134849"/>
    <lineage>
        <taxon>Bacteria</taxon>
        <taxon>Bacillati</taxon>
        <taxon>Actinomycetota</taxon>
        <taxon>Actinomycetes</taxon>
        <taxon>Cryptosporangiales</taxon>
        <taxon>Cryptosporangiaceae</taxon>
        <taxon>Cryptosporangium</taxon>
    </lineage>
</organism>
<evidence type="ECO:0000313" key="2">
    <source>
        <dbReference type="Proteomes" id="UP000184440"/>
    </source>
</evidence>
<dbReference type="AlphaFoldDB" id="A0A1M7RMG6"/>
<protein>
    <submittedName>
        <fullName evidence="1">Uncharacterized protein</fullName>
    </submittedName>
</protein>
<gene>
    <name evidence="1" type="ORF">SAMN05443668_12224</name>
</gene>
<accession>A0A1M7RMG6</accession>
<evidence type="ECO:0000313" key="1">
    <source>
        <dbReference type="EMBL" id="SHN47286.1"/>
    </source>
</evidence>
<dbReference type="EMBL" id="FRCS01000022">
    <property type="protein sequence ID" value="SHN47286.1"/>
    <property type="molecule type" value="Genomic_DNA"/>
</dbReference>
<name>A0A1M7RMG6_9ACTN</name>
<dbReference type="RefSeq" id="WP_218618046.1">
    <property type="nucleotide sequence ID" value="NZ_FRCS01000022.1"/>
</dbReference>
<dbReference type="Proteomes" id="UP000184440">
    <property type="component" value="Unassembled WGS sequence"/>
</dbReference>
<dbReference type="STRING" id="134849.SAMN05443668_12224"/>
<keyword evidence="2" id="KW-1185">Reference proteome</keyword>